<dbReference type="Pfam" id="PF00816">
    <property type="entry name" value="Histone_HNS"/>
    <property type="match status" value="1"/>
</dbReference>
<evidence type="ECO:0000256" key="1">
    <source>
        <dbReference type="SAM" id="Coils"/>
    </source>
</evidence>
<evidence type="ECO:0000259" key="3">
    <source>
        <dbReference type="SMART" id="SM00528"/>
    </source>
</evidence>
<keyword evidence="4" id="KW-0238">DNA-binding</keyword>
<feature type="region of interest" description="Disordered" evidence="2">
    <location>
        <begin position="78"/>
        <end position="98"/>
    </location>
</feature>
<evidence type="ECO:0000313" key="5">
    <source>
        <dbReference type="Proteomes" id="UP000198460"/>
    </source>
</evidence>
<feature type="compositionally biased region" description="Low complexity" evidence="2">
    <location>
        <begin position="82"/>
        <end position="92"/>
    </location>
</feature>
<feature type="domain" description="DNA-binding protein H-NS-like C-terminal" evidence="3">
    <location>
        <begin position="69"/>
        <end position="108"/>
    </location>
</feature>
<accession>A0A238H4A9</accession>
<dbReference type="SUPFAM" id="SSF81273">
    <property type="entry name" value="H-NS histone-like proteins"/>
    <property type="match status" value="1"/>
</dbReference>
<dbReference type="GO" id="GO:0003677">
    <property type="term" value="F:DNA binding"/>
    <property type="evidence" value="ECO:0007669"/>
    <property type="project" value="UniProtKB-KW"/>
</dbReference>
<dbReference type="Proteomes" id="UP000198460">
    <property type="component" value="Unassembled WGS sequence"/>
</dbReference>
<dbReference type="InterPro" id="IPR027444">
    <property type="entry name" value="H-NS_C_dom"/>
</dbReference>
<reference evidence="4 5" key="1">
    <citation type="submission" date="2017-04" db="EMBL/GenBank/DDBJ databases">
        <authorList>
            <person name="Afonso C.L."/>
            <person name="Miller P.J."/>
            <person name="Scott M.A."/>
            <person name="Spackman E."/>
            <person name="Goraichik I."/>
            <person name="Dimitrov K.M."/>
            <person name="Suarez D.L."/>
            <person name="Swayne D.E."/>
        </authorList>
    </citation>
    <scope>NUCLEOTIDE SEQUENCE [LARGE SCALE GENOMIC DNA]</scope>
    <source>
        <strain evidence="4">LMG 28154</strain>
    </source>
</reference>
<proteinExistence type="predicted"/>
<evidence type="ECO:0000256" key="2">
    <source>
        <dbReference type="SAM" id="MobiDB-lite"/>
    </source>
</evidence>
<protein>
    <submittedName>
        <fullName evidence="4">DNA-binding protein H-NS</fullName>
    </submittedName>
</protein>
<gene>
    <name evidence="4" type="ORF">BSIN_3030</name>
</gene>
<name>A0A238H4A9_9BURK</name>
<dbReference type="SMART" id="SM00528">
    <property type="entry name" value="HNS"/>
    <property type="match status" value="1"/>
</dbReference>
<dbReference type="EMBL" id="FXAN01000045">
    <property type="protein sequence ID" value="SMF99843.1"/>
    <property type="molecule type" value="Genomic_DNA"/>
</dbReference>
<feature type="coiled-coil region" evidence="1">
    <location>
        <begin position="17"/>
        <end position="49"/>
    </location>
</feature>
<sequence length="121" mass="14139">MRLSTVFNFDLIVNPTLQELQAQLRDTNIRLAEAKNDEKRAALAAFKEQVELYNITQDEVMRALGYLKPERKRRAEAKYYDPSSGRSWSGRGPRPKWLEGKDLDDYLIDRAPKPWWPGEDN</sequence>
<dbReference type="Gene3D" id="4.10.430.10">
    <property type="entry name" value="Histone-like protein H-NS, C-terminal domain"/>
    <property type="match status" value="1"/>
</dbReference>
<dbReference type="InterPro" id="IPR037150">
    <property type="entry name" value="H-NS_C_dom_sf"/>
</dbReference>
<keyword evidence="1" id="KW-0175">Coiled coil</keyword>
<organism evidence="4 5">
    <name type="scientific">Burkholderia singularis</name>
    <dbReference type="NCBI Taxonomy" id="1503053"/>
    <lineage>
        <taxon>Bacteria</taxon>
        <taxon>Pseudomonadati</taxon>
        <taxon>Pseudomonadota</taxon>
        <taxon>Betaproteobacteria</taxon>
        <taxon>Burkholderiales</taxon>
        <taxon>Burkholderiaceae</taxon>
        <taxon>Burkholderia</taxon>
        <taxon>pseudomallei group</taxon>
    </lineage>
</organism>
<evidence type="ECO:0000313" key="4">
    <source>
        <dbReference type="EMBL" id="SMF99843.1"/>
    </source>
</evidence>
<dbReference type="AlphaFoldDB" id="A0A238H4A9"/>